<dbReference type="EMBL" id="BNAS01000009">
    <property type="protein sequence ID" value="GHH79156.1"/>
    <property type="molecule type" value="Genomic_DNA"/>
</dbReference>
<dbReference type="Proteomes" id="UP000627369">
    <property type="component" value="Unassembled WGS sequence"/>
</dbReference>
<dbReference type="AlphaFoldDB" id="A0A919G823"/>
<sequence>MPKYLRRMIEGAPLVSLIFDSEESPRVPTWCFRLAERTFMVLVAPSGYSRSVVVVAAQGWDAHEAV</sequence>
<reference evidence="1" key="2">
    <citation type="submission" date="2020-09" db="EMBL/GenBank/DDBJ databases">
        <authorList>
            <person name="Sun Q."/>
            <person name="Zhou Y."/>
        </authorList>
    </citation>
    <scope>NUCLEOTIDE SEQUENCE</scope>
    <source>
        <strain evidence="1">CGMCC 4.7398</strain>
    </source>
</reference>
<accession>A0A919G823</accession>
<name>A0A919G823_9MICO</name>
<gene>
    <name evidence="1" type="ORF">GCM10017772_44230</name>
</gene>
<keyword evidence="2" id="KW-1185">Reference proteome</keyword>
<comment type="caution">
    <text evidence="1">The sequence shown here is derived from an EMBL/GenBank/DDBJ whole genome shotgun (WGS) entry which is preliminary data.</text>
</comment>
<evidence type="ECO:0000313" key="2">
    <source>
        <dbReference type="Proteomes" id="UP000627369"/>
    </source>
</evidence>
<dbReference type="RefSeq" id="WP_189671467.1">
    <property type="nucleotide sequence ID" value="NZ_BNAS01000009.1"/>
</dbReference>
<proteinExistence type="predicted"/>
<evidence type="ECO:0000313" key="1">
    <source>
        <dbReference type="EMBL" id="GHH79156.1"/>
    </source>
</evidence>
<organism evidence="1 2">
    <name type="scientific">Promicromonospora soli</name>
    <dbReference type="NCBI Taxonomy" id="2035533"/>
    <lineage>
        <taxon>Bacteria</taxon>
        <taxon>Bacillati</taxon>
        <taxon>Actinomycetota</taxon>
        <taxon>Actinomycetes</taxon>
        <taxon>Micrococcales</taxon>
        <taxon>Promicromonosporaceae</taxon>
        <taxon>Promicromonospora</taxon>
    </lineage>
</organism>
<reference evidence="1" key="1">
    <citation type="journal article" date="2014" name="Int. J. Syst. Evol. Microbiol.">
        <title>Complete genome sequence of Corynebacterium casei LMG S-19264T (=DSM 44701T), isolated from a smear-ripened cheese.</title>
        <authorList>
            <consortium name="US DOE Joint Genome Institute (JGI-PGF)"/>
            <person name="Walter F."/>
            <person name="Albersmeier A."/>
            <person name="Kalinowski J."/>
            <person name="Ruckert C."/>
        </authorList>
    </citation>
    <scope>NUCLEOTIDE SEQUENCE</scope>
    <source>
        <strain evidence="1">CGMCC 4.7398</strain>
    </source>
</reference>
<protein>
    <submittedName>
        <fullName evidence="1">Uncharacterized protein</fullName>
    </submittedName>
</protein>